<organism evidence="9 10">
    <name type="scientific">Vagococcus elongatus</name>
    <dbReference type="NCBI Taxonomy" id="180344"/>
    <lineage>
        <taxon>Bacteria</taxon>
        <taxon>Bacillati</taxon>
        <taxon>Bacillota</taxon>
        <taxon>Bacilli</taxon>
        <taxon>Lactobacillales</taxon>
        <taxon>Enterococcaceae</taxon>
        <taxon>Vagococcus</taxon>
    </lineage>
</organism>
<dbReference type="InterPro" id="IPR010935">
    <property type="entry name" value="SMC_hinge"/>
</dbReference>
<dbReference type="Pfam" id="PF02463">
    <property type="entry name" value="SMC_N"/>
    <property type="match status" value="1"/>
</dbReference>
<dbReference type="FunFam" id="3.40.50.300:FF:000901">
    <property type="entry name" value="Chromosome partition protein Smc"/>
    <property type="match status" value="1"/>
</dbReference>
<dbReference type="PANTHER" id="PTHR43977">
    <property type="entry name" value="STRUCTURAL MAINTENANCE OF CHROMOSOMES PROTEIN 3"/>
    <property type="match status" value="1"/>
</dbReference>
<dbReference type="Proteomes" id="UP000287605">
    <property type="component" value="Unassembled WGS sequence"/>
</dbReference>
<reference evidence="9 10" key="1">
    <citation type="submission" date="2017-05" db="EMBL/GenBank/DDBJ databases">
        <title>Vagococcus spp. assemblies.</title>
        <authorList>
            <person name="Gulvik C.A."/>
        </authorList>
    </citation>
    <scope>NUCLEOTIDE SEQUENCE [LARGE SCALE GENOMIC DNA]</scope>
    <source>
        <strain evidence="9 10">CCUG 51432</strain>
    </source>
</reference>
<feature type="coiled-coil region" evidence="7">
    <location>
        <begin position="371"/>
        <end position="475"/>
    </location>
</feature>
<feature type="coiled-coil region" evidence="7">
    <location>
        <begin position="241"/>
        <end position="331"/>
    </location>
</feature>
<evidence type="ECO:0000256" key="4">
    <source>
        <dbReference type="ARBA" id="ARBA00022840"/>
    </source>
</evidence>
<evidence type="ECO:0000256" key="7">
    <source>
        <dbReference type="HAMAP-Rule" id="MF_01894"/>
    </source>
</evidence>
<feature type="domain" description="SMC hinge" evidence="8">
    <location>
        <begin position="518"/>
        <end position="637"/>
    </location>
</feature>
<name>A0A430AYJ3_9ENTE</name>
<dbReference type="GO" id="GO:0007062">
    <property type="term" value="P:sister chromatid cohesion"/>
    <property type="evidence" value="ECO:0007669"/>
    <property type="project" value="InterPro"/>
</dbReference>
<gene>
    <name evidence="7" type="primary">smc</name>
    <name evidence="9" type="ORF">CBF29_05465</name>
</gene>
<dbReference type="HAMAP" id="MF_01894">
    <property type="entry name" value="Smc_prok"/>
    <property type="match status" value="1"/>
</dbReference>
<dbReference type="InterPro" id="IPR027417">
    <property type="entry name" value="P-loop_NTPase"/>
</dbReference>
<dbReference type="GO" id="GO:0007059">
    <property type="term" value="P:chromosome segregation"/>
    <property type="evidence" value="ECO:0007669"/>
    <property type="project" value="UniProtKB-UniRule"/>
</dbReference>
<evidence type="ECO:0000256" key="1">
    <source>
        <dbReference type="ARBA" id="ARBA00004496"/>
    </source>
</evidence>
<dbReference type="RefSeq" id="WP_126808228.1">
    <property type="nucleotide sequence ID" value="NZ_NGKA01000006.1"/>
</dbReference>
<evidence type="ECO:0000256" key="3">
    <source>
        <dbReference type="ARBA" id="ARBA00022741"/>
    </source>
</evidence>
<dbReference type="Gene3D" id="1.20.1060.20">
    <property type="match status" value="1"/>
</dbReference>
<dbReference type="CDD" id="cd03278">
    <property type="entry name" value="ABC_SMC_barmotin"/>
    <property type="match status" value="2"/>
</dbReference>
<evidence type="ECO:0000256" key="5">
    <source>
        <dbReference type="ARBA" id="ARBA00023054"/>
    </source>
</evidence>
<dbReference type="InterPro" id="IPR024704">
    <property type="entry name" value="SMC"/>
</dbReference>
<evidence type="ECO:0000313" key="9">
    <source>
        <dbReference type="EMBL" id="RSU13118.1"/>
    </source>
</evidence>
<keyword evidence="6 7" id="KW-0238">DNA-binding</keyword>
<dbReference type="AlphaFoldDB" id="A0A430AYJ3"/>
<dbReference type="GO" id="GO:0003677">
    <property type="term" value="F:DNA binding"/>
    <property type="evidence" value="ECO:0007669"/>
    <property type="project" value="UniProtKB-UniRule"/>
</dbReference>
<dbReference type="GO" id="GO:0006260">
    <property type="term" value="P:DNA replication"/>
    <property type="evidence" value="ECO:0007669"/>
    <property type="project" value="UniProtKB-UniRule"/>
</dbReference>
<feature type="coiled-coil region" evidence="7">
    <location>
        <begin position="167"/>
        <end position="194"/>
    </location>
</feature>
<dbReference type="SMART" id="SM00968">
    <property type="entry name" value="SMC_hinge"/>
    <property type="match status" value="1"/>
</dbReference>
<dbReference type="GO" id="GO:0005737">
    <property type="term" value="C:cytoplasm"/>
    <property type="evidence" value="ECO:0007669"/>
    <property type="project" value="UniProtKB-SubCell"/>
</dbReference>
<dbReference type="GO" id="GO:0005694">
    <property type="term" value="C:chromosome"/>
    <property type="evidence" value="ECO:0007669"/>
    <property type="project" value="InterPro"/>
</dbReference>
<dbReference type="NCBIfam" id="TIGR02168">
    <property type="entry name" value="SMC_prok_B"/>
    <property type="match status" value="1"/>
</dbReference>
<evidence type="ECO:0000259" key="8">
    <source>
        <dbReference type="SMART" id="SM00968"/>
    </source>
</evidence>
<keyword evidence="5 7" id="KW-0175">Coiled coil</keyword>
<comment type="function">
    <text evidence="7">Required for chromosome condensation and partitioning.</text>
</comment>
<dbReference type="OrthoDB" id="9808768at2"/>
<dbReference type="InterPro" id="IPR011890">
    <property type="entry name" value="SMC_prok"/>
</dbReference>
<evidence type="ECO:0000256" key="6">
    <source>
        <dbReference type="ARBA" id="ARBA00023125"/>
    </source>
</evidence>
<proteinExistence type="inferred from homology"/>
<comment type="subunit">
    <text evidence="7">Homodimer.</text>
</comment>
<comment type="similarity">
    <text evidence="7">Belongs to the SMC family.</text>
</comment>
<protein>
    <recommendedName>
        <fullName evidence="7">Chromosome partition protein Smc</fullName>
    </recommendedName>
</protein>
<feature type="binding site" evidence="7">
    <location>
        <begin position="32"/>
        <end position="39"/>
    </location>
    <ligand>
        <name>ATP</name>
        <dbReference type="ChEBI" id="CHEBI:30616"/>
    </ligand>
</feature>
<sequence length="1190" mass="135492">MYLKRIELAGFKSFAERTIIEFDQGLTAVVGPNGSGKSNITDGIRWVLGEQSAKNLRGGKMPDVIFSGTAKRKPLNIAEVTLVLNNESHYLPLDFSEVSVTRRLNRNGESDYYINKQSCRLKDIVDLFTDSGLGKESFSIISQGKVEAIFNSKPEERRGIFEEAAGVLKYKQRKQQAENKLFETEDNLNRVQDIIYELEAQLEPLKEQSETAEEYTELKKSLTTVDIGATVREIEEFKSVWELQTENLQSVERELTELESQKNCFDETLEQLRKERTELLQQLDEEQQHLLTITEQYEKTEGQKNVFIERSKNAEKITQDYQDKLAQLEMKEEHILGEQEKLTHTLSETKEKREVLAETFAHTKALVQHYSKSTKEQLEELRSEYVEIMQKQANVTNDLKHLEKQYQLESSRNAQMMTKREEINTKIKTLEEKHQEAVSDNEEHEAVLQTLLKDYEEVQIRHRQTKQQLTEQEKSMYGAMGILQQAKARQKSLQELQENYTGFYQGVRAVLKNKEAISGIVGAVAELLTVPADLVVAIDTVLGAGAQNIVVKDEASGRAGIQFLKEKKLGRATFLPLTTIKPRRINAQQLEKLTQETGFLGIASELVACDSEVRPVIENMLGMTVVAKNLPSANRLAKLTGYHFRVVSLEGDVMNPGGSMTGGATKGGKKGNLLSMSGELEELTKQIDQMTRTLTEREQQVQRLKGQETELIQTLEKKREKGEQARLKEQTLKGHLAQVEQELKQTAREKTAFQYETKDLADFLNHYETDKEKLMMEAEKYKVQLAELDEAMGKTNSEAENLEVKREESHEKLREEQGQLAALDENIRHLEQQLLQKQQQLTEIISERDQLHDQLHLLTDDNSSREISQESLIKLMGDLQQKKTVTQSLLEKLKNQREEVQQKISRLDEQLADANKNQQSLLQKKTQFEVKLSRAENGMDSGLHHLQEEYSITFEGAKKNYPFDGDLGEARKETKKIKRRIEALGPVNLSAIEQYESVSERYEFLITQRDDLLAAKESLFQTMDEMDQTVKARFNEVFVAIREKFQETFPQMFGGGHADLVLTNPDDLLTTGIEIVAQPPGKRLQSLSLLSGGERALTAIALLFSIIQVRPVPFCVLDEVEAALDEANVARFGKYLSRFEKATQFIVITHRKGTMEAADVLYGVTMQESGISKIVSVRLEEASELKALEA</sequence>
<evidence type="ECO:0000256" key="2">
    <source>
        <dbReference type="ARBA" id="ARBA00022490"/>
    </source>
</evidence>
<dbReference type="SUPFAM" id="SSF52540">
    <property type="entry name" value="P-loop containing nucleoside triphosphate hydrolases"/>
    <property type="match status" value="2"/>
</dbReference>
<evidence type="ECO:0000313" key="10">
    <source>
        <dbReference type="Proteomes" id="UP000287605"/>
    </source>
</evidence>
<feature type="coiled-coil region" evidence="7">
    <location>
        <begin position="673"/>
        <end position="847"/>
    </location>
</feature>
<dbReference type="InterPro" id="IPR003395">
    <property type="entry name" value="RecF/RecN/SMC_N"/>
</dbReference>
<dbReference type="InterPro" id="IPR036277">
    <property type="entry name" value="SMC_hinge_sf"/>
</dbReference>
<keyword evidence="4 7" id="KW-0067">ATP-binding</keyword>
<dbReference type="GO" id="GO:0016887">
    <property type="term" value="F:ATP hydrolysis activity"/>
    <property type="evidence" value="ECO:0007669"/>
    <property type="project" value="InterPro"/>
</dbReference>
<comment type="subcellular location">
    <subcellularLocation>
        <location evidence="1 7">Cytoplasm</location>
    </subcellularLocation>
</comment>
<dbReference type="EMBL" id="NGKA01000006">
    <property type="protein sequence ID" value="RSU13118.1"/>
    <property type="molecule type" value="Genomic_DNA"/>
</dbReference>
<dbReference type="PIRSF" id="PIRSF005719">
    <property type="entry name" value="SMC"/>
    <property type="match status" value="1"/>
</dbReference>
<feature type="coiled-coil region" evidence="7">
    <location>
        <begin position="876"/>
        <end position="924"/>
    </location>
</feature>
<dbReference type="SUPFAM" id="SSF75553">
    <property type="entry name" value="Smc hinge domain"/>
    <property type="match status" value="1"/>
</dbReference>
<comment type="domain">
    <text evidence="7">Contains large globular domains required for ATP hydrolysis at each terminus and a third globular domain forming a flexible hinge near the middle of the molecule. These domains are separated by coiled-coil structures.</text>
</comment>
<dbReference type="GO" id="GO:0005524">
    <property type="term" value="F:ATP binding"/>
    <property type="evidence" value="ECO:0007669"/>
    <property type="project" value="UniProtKB-UniRule"/>
</dbReference>
<comment type="caution">
    <text evidence="9">The sequence shown here is derived from an EMBL/GenBank/DDBJ whole genome shotgun (WGS) entry which is preliminary data.</text>
</comment>
<keyword evidence="2 7" id="KW-0963">Cytoplasm</keyword>
<dbReference type="Gene3D" id="3.40.50.300">
    <property type="entry name" value="P-loop containing nucleotide triphosphate hydrolases"/>
    <property type="match status" value="2"/>
</dbReference>
<keyword evidence="10" id="KW-1185">Reference proteome</keyword>
<dbReference type="Pfam" id="PF06470">
    <property type="entry name" value="SMC_hinge"/>
    <property type="match status" value="1"/>
</dbReference>
<dbReference type="GO" id="GO:0030261">
    <property type="term" value="P:chromosome condensation"/>
    <property type="evidence" value="ECO:0007669"/>
    <property type="project" value="InterPro"/>
</dbReference>
<dbReference type="FunFam" id="3.40.50.300:FF:000984">
    <property type="entry name" value="Chromosome partition protein Smc"/>
    <property type="match status" value="1"/>
</dbReference>
<accession>A0A430AYJ3</accession>
<keyword evidence="3 7" id="KW-0547">Nucleotide-binding</keyword>
<dbReference type="Gene3D" id="3.30.70.1620">
    <property type="match status" value="1"/>
</dbReference>